<proteinExistence type="predicted"/>
<gene>
    <name evidence="1" type="ORF">ACFS25_12455</name>
</gene>
<evidence type="ECO:0000313" key="2">
    <source>
        <dbReference type="Proteomes" id="UP001597512"/>
    </source>
</evidence>
<dbReference type="Proteomes" id="UP001597512">
    <property type="component" value="Unassembled WGS sequence"/>
</dbReference>
<evidence type="ECO:0000313" key="1">
    <source>
        <dbReference type="EMBL" id="MFD2934597.1"/>
    </source>
</evidence>
<reference evidence="2" key="1">
    <citation type="journal article" date="2019" name="Int. J. Syst. Evol. Microbiol.">
        <title>The Global Catalogue of Microorganisms (GCM) 10K type strain sequencing project: providing services to taxonomists for standard genome sequencing and annotation.</title>
        <authorList>
            <consortium name="The Broad Institute Genomics Platform"/>
            <consortium name="The Broad Institute Genome Sequencing Center for Infectious Disease"/>
            <person name="Wu L."/>
            <person name="Ma J."/>
        </authorList>
    </citation>
    <scope>NUCLEOTIDE SEQUENCE [LARGE SCALE GENOMIC DNA]</scope>
    <source>
        <strain evidence="2">KCTC 52490</strain>
    </source>
</reference>
<keyword evidence="2" id="KW-1185">Reference proteome</keyword>
<dbReference type="RefSeq" id="WP_381500736.1">
    <property type="nucleotide sequence ID" value="NZ_JBHUOM010000002.1"/>
</dbReference>
<protein>
    <submittedName>
        <fullName evidence="1">Uncharacterized protein</fullName>
    </submittedName>
</protein>
<dbReference type="EMBL" id="JBHUOM010000002">
    <property type="protein sequence ID" value="MFD2934597.1"/>
    <property type="molecule type" value="Genomic_DNA"/>
</dbReference>
<comment type="caution">
    <text evidence="1">The sequence shown here is derived from an EMBL/GenBank/DDBJ whole genome shotgun (WGS) entry which is preliminary data.</text>
</comment>
<name>A0ABW6AJG9_9BACT</name>
<sequence>MANSWFHKEGTNLDVQAMEISEQYNGEVTVNDLVNYVRTWKPGKYRTVYRRQLDEIEGRGFDLFGFKLNKRYAESLTALIEETETEQIAVPF</sequence>
<organism evidence="1 2">
    <name type="scientific">Spirosoma flavum</name>
    <dbReference type="NCBI Taxonomy" id="2048557"/>
    <lineage>
        <taxon>Bacteria</taxon>
        <taxon>Pseudomonadati</taxon>
        <taxon>Bacteroidota</taxon>
        <taxon>Cytophagia</taxon>
        <taxon>Cytophagales</taxon>
        <taxon>Cytophagaceae</taxon>
        <taxon>Spirosoma</taxon>
    </lineage>
</organism>
<accession>A0ABW6AJG9</accession>